<protein>
    <submittedName>
        <fullName evidence="1">Uncharacterized protein</fullName>
    </submittedName>
</protein>
<organism evidence="1">
    <name type="scientific">Rhizophora mucronata</name>
    <name type="common">Asiatic mangrove</name>
    <dbReference type="NCBI Taxonomy" id="61149"/>
    <lineage>
        <taxon>Eukaryota</taxon>
        <taxon>Viridiplantae</taxon>
        <taxon>Streptophyta</taxon>
        <taxon>Embryophyta</taxon>
        <taxon>Tracheophyta</taxon>
        <taxon>Spermatophyta</taxon>
        <taxon>Magnoliopsida</taxon>
        <taxon>eudicotyledons</taxon>
        <taxon>Gunneridae</taxon>
        <taxon>Pentapetalae</taxon>
        <taxon>rosids</taxon>
        <taxon>fabids</taxon>
        <taxon>Malpighiales</taxon>
        <taxon>Rhizophoraceae</taxon>
        <taxon>Rhizophora</taxon>
    </lineage>
</organism>
<proteinExistence type="predicted"/>
<evidence type="ECO:0000313" key="1">
    <source>
        <dbReference type="EMBL" id="MBX65888.1"/>
    </source>
</evidence>
<dbReference type="EMBL" id="GGEC01085404">
    <property type="protein sequence ID" value="MBX65888.1"/>
    <property type="molecule type" value="Transcribed_RNA"/>
</dbReference>
<name>A0A2P2QFW9_RHIMU</name>
<reference evidence="1" key="1">
    <citation type="submission" date="2018-02" db="EMBL/GenBank/DDBJ databases">
        <title>Rhizophora mucronata_Transcriptome.</title>
        <authorList>
            <person name="Meera S.P."/>
            <person name="Sreeshan A."/>
            <person name="Augustine A."/>
        </authorList>
    </citation>
    <scope>NUCLEOTIDE SEQUENCE</scope>
    <source>
        <tissue evidence="1">Leaf</tissue>
    </source>
</reference>
<accession>A0A2P2QFW9</accession>
<sequence>MYKNAVVYYFDEL</sequence>